<proteinExistence type="predicted"/>
<feature type="compositionally biased region" description="Acidic residues" evidence="1">
    <location>
        <begin position="198"/>
        <end position="228"/>
    </location>
</feature>
<evidence type="ECO:0000256" key="1">
    <source>
        <dbReference type="SAM" id="MobiDB-lite"/>
    </source>
</evidence>
<dbReference type="GeneID" id="54478653"/>
<dbReference type="RefSeq" id="XP_033586901.1">
    <property type="nucleotide sequence ID" value="XM_033737651.1"/>
</dbReference>
<evidence type="ECO:0000313" key="3">
    <source>
        <dbReference type="Proteomes" id="UP000799767"/>
    </source>
</evidence>
<dbReference type="EMBL" id="MU001640">
    <property type="protein sequence ID" value="KAF2480331.1"/>
    <property type="molecule type" value="Genomic_DNA"/>
</dbReference>
<feature type="compositionally biased region" description="Basic and acidic residues" evidence="1">
    <location>
        <begin position="45"/>
        <end position="66"/>
    </location>
</feature>
<organism evidence="2 3">
    <name type="scientific">Neohortaea acidophila</name>
    <dbReference type="NCBI Taxonomy" id="245834"/>
    <lineage>
        <taxon>Eukaryota</taxon>
        <taxon>Fungi</taxon>
        <taxon>Dikarya</taxon>
        <taxon>Ascomycota</taxon>
        <taxon>Pezizomycotina</taxon>
        <taxon>Dothideomycetes</taxon>
        <taxon>Dothideomycetidae</taxon>
        <taxon>Mycosphaerellales</taxon>
        <taxon>Teratosphaeriaceae</taxon>
        <taxon>Neohortaea</taxon>
    </lineage>
</organism>
<evidence type="ECO:0000313" key="2">
    <source>
        <dbReference type="EMBL" id="KAF2480331.1"/>
    </source>
</evidence>
<feature type="region of interest" description="Disordered" evidence="1">
    <location>
        <begin position="1"/>
        <end position="94"/>
    </location>
</feature>
<feature type="compositionally biased region" description="Low complexity" evidence="1">
    <location>
        <begin position="1"/>
        <end position="15"/>
    </location>
</feature>
<dbReference type="AlphaFoldDB" id="A0A6A6PKV7"/>
<dbReference type="OrthoDB" id="3944318at2759"/>
<feature type="compositionally biased region" description="Polar residues" evidence="1">
    <location>
        <begin position="21"/>
        <end position="33"/>
    </location>
</feature>
<accession>A0A6A6PKV7</accession>
<gene>
    <name evidence="2" type="ORF">BDY17DRAFT_327292</name>
</gene>
<keyword evidence="3" id="KW-1185">Reference proteome</keyword>
<sequence length="228" mass="24661">MSSASSAVPQSSSKAIVTDAPGTTMNEPQSSDETGPVNLPASAMHDAETSTQDEAHSSDLKPTDIPKDEEEETHAPGDATVDVGHAGQAQGSAQYSNEARVYHARYAELSQAHDEGRYDYCREGSLDMLMEPRVPRYTRVQILQMVSTLLSPAGAKSCLQEANSILMDGDPESRATQLLLDDNQKMWRDLYERYGEALESDGDDDEEAGEAEMADNGETEDEVEGAGQ</sequence>
<feature type="region of interest" description="Disordered" evidence="1">
    <location>
        <begin position="196"/>
        <end position="228"/>
    </location>
</feature>
<name>A0A6A6PKV7_9PEZI</name>
<dbReference type="Proteomes" id="UP000799767">
    <property type="component" value="Unassembled WGS sequence"/>
</dbReference>
<protein>
    <submittedName>
        <fullName evidence="2">Uncharacterized protein</fullName>
    </submittedName>
</protein>
<reference evidence="2" key="1">
    <citation type="journal article" date="2020" name="Stud. Mycol.">
        <title>101 Dothideomycetes genomes: a test case for predicting lifestyles and emergence of pathogens.</title>
        <authorList>
            <person name="Haridas S."/>
            <person name="Albert R."/>
            <person name="Binder M."/>
            <person name="Bloem J."/>
            <person name="Labutti K."/>
            <person name="Salamov A."/>
            <person name="Andreopoulos B."/>
            <person name="Baker S."/>
            <person name="Barry K."/>
            <person name="Bills G."/>
            <person name="Bluhm B."/>
            <person name="Cannon C."/>
            <person name="Castanera R."/>
            <person name="Culley D."/>
            <person name="Daum C."/>
            <person name="Ezra D."/>
            <person name="Gonzalez J."/>
            <person name="Henrissat B."/>
            <person name="Kuo A."/>
            <person name="Liang C."/>
            <person name="Lipzen A."/>
            <person name="Lutzoni F."/>
            <person name="Magnuson J."/>
            <person name="Mondo S."/>
            <person name="Nolan M."/>
            <person name="Ohm R."/>
            <person name="Pangilinan J."/>
            <person name="Park H.-J."/>
            <person name="Ramirez L."/>
            <person name="Alfaro M."/>
            <person name="Sun H."/>
            <person name="Tritt A."/>
            <person name="Yoshinaga Y."/>
            <person name="Zwiers L.-H."/>
            <person name="Turgeon B."/>
            <person name="Goodwin S."/>
            <person name="Spatafora J."/>
            <person name="Crous P."/>
            <person name="Grigoriev I."/>
        </authorList>
    </citation>
    <scope>NUCLEOTIDE SEQUENCE</scope>
    <source>
        <strain evidence="2">CBS 113389</strain>
    </source>
</reference>